<keyword evidence="1" id="KW-0732">Signal</keyword>
<dbReference type="Pfam" id="PF04389">
    <property type="entry name" value="Peptidase_M28"/>
    <property type="match status" value="1"/>
</dbReference>
<evidence type="ECO:0000313" key="4">
    <source>
        <dbReference type="Proteomes" id="UP001629244"/>
    </source>
</evidence>
<reference evidence="3 4" key="1">
    <citation type="submission" date="2024-06" db="EMBL/GenBank/DDBJ databases">
        <authorList>
            <person name="Kaempfer P."/>
            <person name="Viver T."/>
        </authorList>
    </citation>
    <scope>NUCLEOTIDE SEQUENCE [LARGE SCALE GENOMIC DNA]</scope>
    <source>
        <strain evidence="3 4">ST-64</strain>
    </source>
</reference>
<name>A0ABW8YIN2_9SPHN</name>
<feature type="chain" id="PRO_5046953456" evidence="1">
    <location>
        <begin position="21"/>
        <end position="464"/>
    </location>
</feature>
<comment type="caution">
    <text evidence="3">The sequence shown here is derived from an EMBL/GenBank/DDBJ whole genome shotgun (WGS) entry which is preliminary data.</text>
</comment>
<dbReference type="InterPro" id="IPR045175">
    <property type="entry name" value="M28_fam"/>
</dbReference>
<accession>A0ABW8YIN2</accession>
<dbReference type="SUPFAM" id="SSF53187">
    <property type="entry name" value="Zn-dependent exopeptidases"/>
    <property type="match status" value="1"/>
</dbReference>
<evidence type="ECO:0000256" key="1">
    <source>
        <dbReference type="SAM" id="SignalP"/>
    </source>
</evidence>
<dbReference type="PANTHER" id="PTHR12147">
    <property type="entry name" value="METALLOPEPTIDASE M28 FAMILY MEMBER"/>
    <property type="match status" value="1"/>
</dbReference>
<dbReference type="EMBL" id="JBELQC010000001">
    <property type="protein sequence ID" value="MFL9840119.1"/>
    <property type="molecule type" value="Genomic_DNA"/>
</dbReference>
<evidence type="ECO:0000259" key="2">
    <source>
        <dbReference type="Pfam" id="PF04389"/>
    </source>
</evidence>
<evidence type="ECO:0000313" key="3">
    <source>
        <dbReference type="EMBL" id="MFL9840119.1"/>
    </source>
</evidence>
<proteinExistence type="predicted"/>
<keyword evidence="4" id="KW-1185">Reference proteome</keyword>
<protein>
    <submittedName>
        <fullName evidence="3">M20/M25/M40 family metallo-hydrolase</fullName>
    </submittedName>
</protein>
<feature type="signal peptide" evidence="1">
    <location>
        <begin position="1"/>
        <end position="20"/>
    </location>
</feature>
<sequence>MKRSLAIALLTIATAVPALAQSRPPEPAPIATAAPAEDWTVKPEWISAHVRFLAGPELQGRGSMTRDEAIAAAYVAARFQGYGLQPAPGADGYLQKVKVIRPRLDGGPKLVVGGKPTNGATLLFGGAERVEGVATLYMGDDGAALPAGDVILAGGPKLSAMAALRATRGRKTKLLVLRESEETQKLWSRLGERPRLDAYLASQAPEEGVSVVVLPAAAFDRAAKSAGKPVTMTLPGLVREAVETTNAIGYLPGTDPKAGVILLAAHLDHLGVQPDGTVMHGANDNASGTAAVLELAHALSSGKRHRRGILFAAFGAEEMGGFGSRAFAEAPPVPLNEIVANLAFEMIGAQDPKLPAGTMMMTGYERSTLGPTLAARGALIAKDPYPEQNFFARSDNYALALRGVVAHTISGWAVTPTYHSPKDTVDALDIPFMARAIQSLIGPARWLADGDFRPDWTAGGKPTE</sequence>
<dbReference type="RefSeq" id="WP_408077070.1">
    <property type="nucleotide sequence ID" value="NZ_JBELQC010000001.1"/>
</dbReference>
<organism evidence="3 4">
    <name type="scientific">Sphingomonas plantiphila</name>
    <dbReference type="NCBI Taxonomy" id="3163295"/>
    <lineage>
        <taxon>Bacteria</taxon>
        <taxon>Pseudomonadati</taxon>
        <taxon>Pseudomonadota</taxon>
        <taxon>Alphaproteobacteria</taxon>
        <taxon>Sphingomonadales</taxon>
        <taxon>Sphingomonadaceae</taxon>
        <taxon>Sphingomonas</taxon>
    </lineage>
</organism>
<gene>
    <name evidence="3" type="ORF">ABS767_04015</name>
</gene>
<dbReference type="Proteomes" id="UP001629244">
    <property type="component" value="Unassembled WGS sequence"/>
</dbReference>
<feature type="domain" description="Peptidase M28" evidence="2">
    <location>
        <begin position="246"/>
        <end position="435"/>
    </location>
</feature>
<dbReference type="PANTHER" id="PTHR12147:SF26">
    <property type="entry name" value="PEPTIDASE M28 DOMAIN-CONTAINING PROTEIN"/>
    <property type="match status" value="1"/>
</dbReference>
<dbReference type="InterPro" id="IPR007484">
    <property type="entry name" value="Peptidase_M28"/>
</dbReference>
<dbReference type="Gene3D" id="3.40.630.10">
    <property type="entry name" value="Zn peptidases"/>
    <property type="match status" value="1"/>
</dbReference>